<sequence>MNGFLKRRTLYTILPTPLPDDRASALNSFYFTDSPTQDQLAVMDACLHNLYDVPRAKQIFEQLRTTKSHEPLLESRIYNSFLEAYIHMAFVKEPEDRTLWVEDACHLYDLMEKGTDRVHPTASTYAIMLLAWRRYASLVSLPYYSNHFF</sequence>
<keyword evidence="2" id="KW-1185">Reference proteome</keyword>
<gene>
    <name evidence="1" type="ORF">F5891DRAFT_961961</name>
</gene>
<dbReference type="AlphaFoldDB" id="A0AAD4HF24"/>
<accession>A0AAD4HF24</accession>
<dbReference type="EMBL" id="JABBWK010000084">
    <property type="protein sequence ID" value="KAG1894147.1"/>
    <property type="molecule type" value="Genomic_DNA"/>
</dbReference>
<dbReference type="GeneID" id="64670159"/>
<dbReference type="Proteomes" id="UP001195769">
    <property type="component" value="Unassembled WGS sequence"/>
</dbReference>
<dbReference type="InterPro" id="IPR011990">
    <property type="entry name" value="TPR-like_helical_dom_sf"/>
</dbReference>
<proteinExistence type="predicted"/>
<dbReference type="RefSeq" id="XP_041219723.1">
    <property type="nucleotide sequence ID" value="XM_041375861.1"/>
</dbReference>
<evidence type="ECO:0000313" key="1">
    <source>
        <dbReference type="EMBL" id="KAG1894147.1"/>
    </source>
</evidence>
<reference evidence="1" key="1">
    <citation type="journal article" date="2020" name="New Phytol.">
        <title>Comparative genomics reveals dynamic genome evolution in host specialist ectomycorrhizal fungi.</title>
        <authorList>
            <person name="Lofgren L.A."/>
            <person name="Nguyen N.H."/>
            <person name="Vilgalys R."/>
            <person name="Ruytinx J."/>
            <person name="Liao H.L."/>
            <person name="Branco S."/>
            <person name="Kuo A."/>
            <person name="LaButti K."/>
            <person name="Lipzen A."/>
            <person name="Andreopoulos W."/>
            <person name="Pangilinan J."/>
            <person name="Riley R."/>
            <person name="Hundley H."/>
            <person name="Na H."/>
            <person name="Barry K."/>
            <person name="Grigoriev I.V."/>
            <person name="Stajich J.E."/>
            <person name="Kennedy P.G."/>
        </authorList>
    </citation>
    <scope>NUCLEOTIDE SEQUENCE</scope>
    <source>
        <strain evidence="1">FC203</strain>
    </source>
</reference>
<name>A0AAD4HF24_9AGAM</name>
<dbReference type="Gene3D" id="1.25.40.10">
    <property type="entry name" value="Tetratricopeptide repeat domain"/>
    <property type="match status" value="1"/>
</dbReference>
<organism evidence="1 2">
    <name type="scientific">Suillus fuscotomentosus</name>
    <dbReference type="NCBI Taxonomy" id="1912939"/>
    <lineage>
        <taxon>Eukaryota</taxon>
        <taxon>Fungi</taxon>
        <taxon>Dikarya</taxon>
        <taxon>Basidiomycota</taxon>
        <taxon>Agaricomycotina</taxon>
        <taxon>Agaricomycetes</taxon>
        <taxon>Agaricomycetidae</taxon>
        <taxon>Boletales</taxon>
        <taxon>Suillineae</taxon>
        <taxon>Suillaceae</taxon>
        <taxon>Suillus</taxon>
    </lineage>
</organism>
<comment type="caution">
    <text evidence="1">The sequence shown here is derived from an EMBL/GenBank/DDBJ whole genome shotgun (WGS) entry which is preliminary data.</text>
</comment>
<protein>
    <submittedName>
        <fullName evidence="1">Uncharacterized protein</fullName>
    </submittedName>
</protein>
<evidence type="ECO:0000313" key="2">
    <source>
        <dbReference type="Proteomes" id="UP001195769"/>
    </source>
</evidence>